<feature type="transmembrane region" description="Helical" evidence="6">
    <location>
        <begin position="296"/>
        <end position="319"/>
    </location>
</feature>
<feature type="transmembrane region" description="Helical" evidence="6">
    <location>
        <begin position="432"/>
        <end position="455"/>
    </location>
</feature>
<gene>
    <name evidence="8" type="ORF">SRAA_0265</name>
</gene>
<dbReference type="HOGENOM" id="CLU_049710_2_1_4"/>
<feature type="transmembrane region" description="Helical" evidence="6">
    <location>
        <begin position="266"/>
        <end position="284"/>
    </location>
</feature>
<keyword evidence="9" id="KW-1185">Reference proteome</keyword>
<dbReference type="EMBL" id="AP014568">
    <property type="protein sequence ID" value="BAO80119.1"/>
    <property type="molecule type" value="Genomic_DNA"/>
</dbReference>
<comment type="subcellular location">
    <subcellularLocation>
        <location evidence="1">Membrane</location>
        <topology evidence="1">Multi-pass membrane protein</topology>
    </subcellularLocation>
</comment>
<dbReference type="GO" id="GO:0017004">
    <property type="term" value="P:cytochrome complex assembly"/>
    <property type="evidence" value="ECO:0007669"/>
    <property type="project" value="UniProtKB-KW"/>
</dbReference>
<dbReference type="InterPro" id="IPR045062">
    <property type="entry name" value="Cyt_c_biogenesis_CcsA/CcmC"/>
</dbReference>
<dbReference type="PANTHER" id="PTHR30071:SF1">
    <property type="entry name" value="CYTOCHROME B_B6 PROTEIN-RELATED"/>
    <property type="match status" value="1"/>
</dbReference>
<feature type="transmembrane region" description="Helical" evidence="6">
    <location>
        <begin position="373"/>
        <end position="393"/>
    </location>
</feature>
<feature type="transmembrane region" description="Helical" evidence="6">
    <location>
        <begin position="117"/>
        <end position="138"/>
    </location>
</feature>
<keyword evidence="5 6" id="KW-0472">Membrane</keyword>
<feature type="transmembrane region" description="Helical" evidence="6">
    <location>
        <begin position="408"/>
        <end position="425"/>
    </location>
</feature>
<evidence type="ECO:0000259" key="7">
    <source>
        <dbReference type="Pfam" id="PF01578"/>
    </source>
</evidence>
<feature type="transmembrane region" description="Helical" evidence="6">
    <location>
        <begin position="80"/>
        <end position="97"/>
    </location>
</feature>
<evidence type="ECO:0000256" key="6">
    <source>
        <dbReference type="SAM" id="Phobius"/>
    </source>
</evidence>
<dbReference type="InterPro" id="IPR017562">
    <property type="entry name" value="Cyt_c_biogenesis_CcsA"/>
</dbReference>
<dbReference type="Pfam" id="PF01578">
    <property type="entry name" value="Cytochrom_C_asm"/>
    <property type="match status" value="1"/>
</dbReference>
<feature type="transmembrane region" description="Helical" evidence="6">
    <location>
        <begin position="29"/>
        <end position="49"/>
    </location>
</feature>
<feature type="transmembrane region" description="Helical" evidence="6">
    <location>
        <begin position="187"/>
        <end position="209"/>
    </location>
</feature>
<evidence type="ECO:0000256" key="1">
    <source>
        <dbReference type="ARBA" id="ARBA00004141"/>
    </source>
</evidence>
<dbReference type="AlphaFoldDB" id="A0A060NMG9"/>
<feature type="transmembrane region" description="Helical" evidence="6">
    <location>
        <begin position="158"/>
        <end position="175"/>
    </location>
</feature>
<organism evidence="8 9">
    <name type="scientific">Serpentinimonas raichei</name>
    <dbReference type="NCBI Taxonomy" id="1458425"/>
    <lineage>
        <taxon>Bacteria</taxon>
        <taxon>Pseudomonadati</taxon>
        <taxon>Pseudomonadota</taxon>
        <taxon>Betaproteobacteria</taxon>
        <taxon>Burkholderiales</taxon>
        <taxon>Comamonadaceae</taxon>
        <taxon>Serpentinimonas</taxon>
    </lineage>
</organism>
<proteinExistence type="predicted"/>
<dbReference type="KEGG" id="cbaa:SRAA_0265"/>
<keyword evidence="3" id="KW-0201">Cytochrome c-type biogenesis</keyword>
<feature type="transmembrane region" description="Helical" evidence="6">
    <location>
        <begin position="221"/>
        <end position="239"/>
    </location>
</feature>
<evidence type="ECO:0000256" key="4">
    <source>
        <dbReference type="ARBA" id="ARBA00022989"/>
    </source>
</evidence>
<accession>A0A060NMG9</accession>
<keyword evidence="2 6" id="KW-0812">Transmembrane</keyword>
<sequence>MNATTHTIDLKKSDSSMRMKPSFWAARSAWDWVFAAMVLVGMTYNYFLFQEHLDQYEIFVLLITTPTWIALAWFWRPISYLSVVVAILSLTGVWLYQVDGVGNYMRAEEVFLLKYLLASQTAVLHMSLLILLSTFFYWVGMLTRSKSGPGFETVGAKLAWAAVTMGLVAFFVRWYETYLHNSGLGYIPFSNLYEVFIMFGWMTTLYILYYEDRYNTRRIGAFSMLVVSASVVFLLWYMVTREAHEIQPLIPALQSWWMKLHVPTNFVSYGTWTIAAMLAFAYLLKQSTFTLRWYTLTPVWLLALLFFLEPFLFGVYTVAPGEVNYAAAAGMSDFWAVYVGVAILIVGAIISLRDRIVDKMPSLEVLDDIMYKNIAIGLVFFTIATILGALWAAEAWGAYWSWDPKETWSLISWLTYAAWLHMRLVNGLRGTVAAWWAIGGLAVTTFTFLGVNIFLSGLHSYGAL</sequence>
<feature type="transmembrane region" description="Helical" evidence="6">
    <location>
        <begin position="55"/>
        <end position="75"/>
    </location>
</feature>
<dbReference type="InterPro" id="IPR002541">
    <property type="entry name" value="Cyt_c_assembly"/>
</dbReference>
<dbReference type="PANTHER" id="PTHR30071">
    <property type="entry name" value="HEME EXPORTER PROTEIN C"/>
    <property type="match status" value="1"/>
</dbReference>
<evidence type="ECO:0000313" key="8">
    <source>
        <dbReference type="EMBL" id="BAO80119.1"/>
    </source>
</evidence>
<feature type="transmembrane region" description="Helical" evidence="6">
    <location>
        <begin position="334"/>
        <end position="352"/>
    </location>
</feature>
<feature type="domain" description="Cytochrome c assembly protein" evidence="7">
    <location>
        <begin position="190"/>
        <end position="459"/>
    </location>
</feature>
<evidence type="ECO:0000313" key="9">
    <source>
        <dbReference type="Proteomes" id="UP000067461"/>
    </source>
</evidence>
<name>A0A060NMG9_9BURK</name>
<evidence type="ECO:0000256" key="3">
    <source>
        <dbReference type="ARBA" id="ARBA00022748"/>
    </source>
</evidence>
<keyword evidence="4 6" id="KW-1133">Transmembrane helix</keyword>
<dbReference type="NCBIfam" id="TIGR03144">
    <property type="entry name" value="cytochr_II_ccsB"/>
    <property type="match status" value="1"/>
</dbReference>
<dbReference type="GO" id="GO:0005886">
    <property type="term" value="C:plasma membrane"/>
    <property type="evidence" value="ECO:0007669"/>
    <property type="project" value="TreeGrafter"/>
</dbReference>
<dbReference type="Proteomes" id="UP000067461">
    <property type="component" value="Chromosome"/>
</dbReference>
<evidence type="ECO:0000256" key="2">
    <source>
        <dbReference type="ARBA" id="ARBA00022692"/>
    </source>
</evidence>
<dbReference type="GO" id="GO:0020037">
    <property type="term" value="F:heme binding"/>
    <property type="evidence" value="ECO:0007669"/>
    <property type="project" value="InterPro"/>
</dbReference>
<protein>
    <submittedName>
        <fullName evidence="8">ABC-type transport system involved in cytochrome c biogenesis, permease component</fullName>
    </submittedName>
</protein>
<dbReference type="STRING" id="1458425.SRAA_0265"/>
<dbReference type="RefSeq" id="WP_045530527.1">
    <property type="nucleotide sequence ID" value="NZ_AP014568.1"/>
</dbReference>
<dbReference type="OrthoDB" id="9814290at2"/>
<evidence type="ECO:0000256" key="5">
    <source>
        <dbReference type="ARBA" id="ARBA00023136"/>
    </source>
</evidence>
<reference evidence="8 9" key="1">
    <citation type="journal article" date="2014" name="Nat. Commun.">
        <title>Physiological and genomic features of highly alkaliphilic hydrogen-utilizing Betaproteobacteria from a continental serpentinizing site.</title>
        <authorList>
            <person name="Suzuki S."/>
            <person name="Kuenen J.G."/>
            <person name="Schipper K."/>
            <person name="van der Velde S."/>
            <person name="Ishii S."/>
            <person name="Wu A."/>
            <person name="Sorokin D.Y."/>
            <person name="Tenney A."/>
            <person name="Meng X.Y."/>
            <person name="Morrill P.L."/>
            <person name="Kamagata Y."/>
            <person name="Muyzer G."/>
            <person name="Nealson K.H."/>
        </authorList>
    </citation>
    <scope>NUCLEOTIDE SEQUENCE [LARGE SCALE GENOMIC DNA]</scope>
    <source>
        <strain evidence="8 9">A1</strain>
    </source>
</reference>